<dbReference type="Proteomes" id="UP000034603">
    <property type="component" value="Unassembled WGS sequence"/>
</dbReference>
<evidence type="ECO:0000313" key="2">
    <source>
        <dbReference type="EMBL" id="KKQ45506.1"/>
    </source>
</evidence>
<organism evidence="2 3">
    <name type="scientific">Candidatus Woesebacteria bacterium GW2011_GWA1_37_8</name>
    <dbReference type="NCBI Taxonomy" id="1618546"/>
    <lineage>
        <taxon>Bacteria</taxon>
        <taxon>Candidatus Woeseibacteriota</taxon>
    </lineage>
</organism>
<dbReference type="SUPFAM" id="SSF54523">
    <property type="entry name" value="Pili subunits"/>
    <property type="match status" value="1"/>
</dbReference>
<evidence type="ECO:0000256" key="1">
    <source>
        <dbReference type="SAM" id="Phobius"/>
    </source>
</evidence>
<comment type="caution">
    <text evidence="2">The sequence shown here is derived from an EMBL/GenBank/DDBJ whole genome shotgun (WGS) entry which is preliminary data.</text>
</comment>
<dbReference type="InterPro" id="IPR045584">
    <property type="entry name" value="Pilin-like"/>
</dbReference>
<sequence length="173" mass="18941">MRKGFTLIELLIVIAILGIIATVVLALLNPGQRMAQTRDAGRISVLLQMGKSIQSFYTTNNDYPRSDTWGEQLVATGYPKIFPRGIESQSDTSLNCTTNALPLSLPTYCYIYDDTAIQNGAIVYSKLESIRQTSKCSGSEAYFVYSTVDGRGGVLCFSAEPTPWQAGTVTYLD</sequence>
<proteinExistence type="predicted"/>
<evidence type="ECO:0008006" key="4">
    <source>
        <dbReference type="Google" id="ProtNLM"/>
    </source>
</evidence>
<dbReference type="Gene3D" id="3.30.700.10">
    <property type="entry name" value="Glycoprotein, Type 4 Pilin"/>
    <property type="match status" value="1"/>
</dbReference>
<dbReference type="NCBIfam" id="TIGR02532">
    <property type="entry name" value="IV_pilin_GFxxxE"/>
    <property type="match status" value="1"/>
</dbReference>
<dbReference type="Pfam" id="PF07963">
    <property type="entry name" value="N_methyl"/>
    <property type="match status" value="1"/>
</dbReference>
<dbReference type="InterPro" id="IPR012902">
    <property type="entry name" value="N_methyl_site"/>
</dbReference>
<feature type="transmembrane region" description="Helical" evidence="1">
    <location>
        <begin position="6"/>
        <end position="28"/>
    </location>
</feature>
<reference evidence="2 3" key="1">
    <citation type="journal article" date="2015" name="Nature">
        <title>rRNA introns, odd ribosomes, and small enigmatic genomes across a large radiation of phyla.</title>
        <authorList>
            <person name="Brown C.T."/>
            <person name="Hug L.A."/>
            <person name="Thomas B.C."/>
            <person name="Sharon I."/>
            <person name="Castelle C.J."/>
            <person name="Singh A."/>
            <person name="Wilkins M.J."/>
            <person name="Williams K.H."/>
            <person name="Banfield J.F."/>
        </authorList>
    </citation>
    <scope>NUCLEOTIDE SEQUENCE [LARGE SCALE GENOMIC DNA]</scope>
</reference>
<evidence type="ECO:0000313" key="3">
    <source>
        <dbReference type="Proteomes" id="UP000034603"/>
    </source>
</evidence>
<accession>A0A0G0KY53</accession>
<keyword evidence="1" id="KW-1133">Transmembrane helix</keyword>
<dbReference type="EMBL" id="LBTR01000014">
    <property type="protein sequence ID" value="KKQ45506.1"/>
    <property type="molecule type" value="Genomic_DNA"/>
</dbReference>
<dbReference type="PROSITE" id="PS00409">
    <property type="entry name" value="PROKAR_NTER_METHYL"/>
    <property type="match status" value="1"/>
</dbReference>
<gene>
    <name evidence="2" type="ORF">US62_C0014G0010</name>
</gene>
<keyword evidence="1" id="KW-0812">Transmembrane</keyword>
<name>A0A0G0KY53_9BACT</name>
<protein>
    <recommendedName>
        <fullName evidence="4">General secretion pathway protein G</fullName>
    </recommendedName>
</protein>
<keyword evidence="1" id="KW-0472">Membrane</keyword>
<dbReference type="AlphaFoldDB" id="A0A0G0KY53"/>